<protein>
    <recommendedName>
        <fullName evidence="3">5'-nucleotidase</fullName>
        <ecNumber evidence="3">3.1.3.5</ecNumber>
    </recommendedName>
</protein>
<dbReference type="Proteomes" id="UP000298663">
    <property type="component" value="Unassembled WGS sequence"/>
</dbReference>
<reference evidence="9 10" key="1">
    <citation type="journal article" date="2015" name="Genome Biol.">
        <title>Comparative genomics of Steinernema reveals deeply conserved gene regulatory networks.</title>
        <authorList>
            <person name="Dillman A.R."/>
            <person name="Macchietto M."/>
            <person name="Porter C.F."/>
            <person name="Rogers A."/>
            <person name="Williams B."/>
            <person name="Antoshechkin I."/>
            <person name="Lee M.M."/>
            <person name="Goodwin Z."/>
            <person name="Lu X."/>
            <person name="Lewis E.E."/>
            <person name="Goodrich-Blair H."/>
            <person name="Stock S.P."/>
            <person name="Adams B.J."/>
            <person name="Sternberg P.W."/>
            <person name="Mortazavi A."/>
        </authorList>
    </citation>
    <scope>NUCLEOTIDE SEQUENCE [LARGE SCALE GENOMIC DNA]</scope>
    <source>
        <strain evidence="9 10">ALL</strain>
    </source>
</reference>
<dbReference type="AlphaFoldDB" id="A0A4U5M957"/>
<evidence type="ECO:0000256" key="2">
    <source>
        <dbReference type="ARBA" id="ARBA00008389"/>
    </source>
</evidence>
<organism evidence="9 10">
    <name type="scientific">Steinernema carpocapsae</name>
    <name type="common">Entomopathogenic nematode</name>
    <dbReference type="NCBI Taxonomy" id="34508"/>
    <lineage>
        <taxon>Eukaryota</taxon>
        <taxon>Metazoa</taxon>
        <taxon>Ecdysozoa</taxon>
        <taxon>Nematoda</taxon>
        <taxon>Chromadorea</taxon>
        <taxon>Rhabditida</taxon>
        <taxon>Tylenchina</taxon>
        <taxon>Panagrolaimomorpha</taxon>
        <taxon>Strongyloidoidea</taxon>
        <taxon>Steinernematidae</taxon>
        <taxon>Steinernema</taxon>
    </lineage>
</organism>
<name>A0A4U5M957_STECR</name>
<dbReference type="SFLD" id="SFLDG01128">
    <property type="entry name" value="C1.4:_5'-Nucleotidase_Like"/>
    <property type="match status" value="1"/>
</dbReference>
<dbReference type="OrthoDB" id="4096268at2759"/>
<evidence type="ECO:0000313" key="9">
    <source>
        <dbReference type="EMBL" id="TKR65529.1"/>
    </source>
</evidence>
<dbReference type="Gene3D" id="1.10.150.340">
    <property type="entry name" value="Pyrimidine 5'-nucleotidase (UMPH-1), N-terminal domain"/>
    <property type="match status" value="1"/>
</dbReference>
<dbReference type="GO" id="GO:0005737">
    <property type="term" value="C:cytoplasm"/>
    <property type="evidence" value="ECO:0007669"/>
    <property type="project" value="InterPro"/>
</dbReference>
<gene>
    <name evidence="9" type="ORF">L596_025920</name>
</gene>
<keyword evidence="8" id="KW-0546">Nucleotide metabolism</keyword>
<evidence type="ECO:0000256" key="5">
    <source>
        <dbReference type="ARBA" id="ARBA00022741"/>
    </source>
</evidence>
<keyword evidence="10" id="KW-1185">Reference proteome</keyword>
<reference evidence="9 10" key="2">
    <citation type="journal article" date="2019" name="G3 (Bethesda)">
        <title>Hybrid Assembly of the Genome of the Entomopathogenic Nematode Steinernema carpocapsae Identifies the X-Chromosome.</title>
        <authorList>
            <person name="Serra L."/>
            <person name="Macchietto M."/>
            <person name="Macias-Munoz A."/>
            <person name="McGill C.J."/>
            <person name="Rodriguez I.M."/>
            <person name="Rodriguez B."/>
            <person name="Murad R."/>
            <person name="Mortazavi A."/>
        </authorList>
    </citation>
    <scope>NUCLEOTIDE SEQUENCE [LARGE SCALE GENOMIC DNA]</scope>
    <source>
        <strain evidence="9 10">ALL</strain>
    </source>
</reference>
<dbReference type="GO" id="GO:0000166">
    <property type="term" value="F:nucleotide binding"/>
    <property type="evidence" value="ECO:0007669"/>
    <property type="project" value="UniProtKB-KW"/>
</dbReference>
<dbReference type="SFLD" id="SFLDS00003">
    <property type="entry name" value="Haloacid_Dehalogenase"/>
    <property type="match status" value="1"/>
</dbReference>
<evidence type="ECO:0000313" key="10">
    <source>
        <dbReference type="Proteomes" id="UP000298663"/>
    </source>
</evidence>
<dbReference type="GO" id="GO:0009117">
    <property type="term" value="P:nucleotide metabolic process"/>
    <property type="evidence" value="ECO:0007669"/>
    <property type="project" value="UniProtKB-KW"/>
</dbReference>
<dbReference type="InterPro" id="IPR023214">
    <property type="entry name" value="HAD_sf"/>
</dbReference>
<keyword evidence="7" id="KW-0460">Magnesium</keyword>
<dbReference type="GO" id="GO:0008253">
    <property type="term" value="F:5'-nucleotidase activity"/>
    <property type="evidence" value="ECO:0007669"/>
    <property type="project" value="UniProtKB-EC"/>
</dbReference>
<dbReference type="InterPro" id="IPR036412">
    <property type="entry name" value="HAD-like_sf"/>
</dbReference>
<dbReference type="SUPFAM" id="SSF56784">
    <property type="entry name" value="HAD-like"/>
    <property type="match status" value="1"/>
</dbReference>
<dbReference type="Pfam" id="PF05822">
    <property type="entry name" value="UMPH-1"/>
    <property type="match status" value="1"/>
</dbReference>
<dbReference type="InterPro" id="IPR006434">
    <property type="entry name" value="Pyrimidine_nucleotidase_eu"/>
</dbReference>
<comment type="similarity">
    <text evidence="2">Belongs to the pyrimidine 5'-nucleotidase family.</text>
</comment>
<dbReference type="STRING" id="34508.A0A4U5M957"/>
<proteinExistence type="inferred from homology"/>
<dbReference type="EC" id="3.1.3.5" evidence="3"/>
<keyword evidence="5" id="KW-0547">Nucleotide-binding</keyword>
<dbReference type="PANTHER" id="PTHR13045:SF0">
    <property type="entry name" value="7-METHYLGUANOSINE PHOSPHATE-SPECIFIC 5'-NUCLEOTIDASE"/>
    <property type="match status" value="1"/>
</dbReference>
<evidence type="ECO:0000256" key="7">
    <source>
        <dbReference type="ARBA" id="ARBA00022842"/>
    </source>
</evidence>
<evidence type="ECO:0000256" key="8">
    <source>
        <dbReference type="ARBA" id="ARBA00023080"/>
    </source>
</evidence>
<comment type="caution">
    <text evidence="9">The sequence shown here is derived from an EMBL/GenBank/DDBJ whole genome shotgun (WGS) entry which is preliminary data.</text>
</comment>
<dbReference type="GO" id="GO:0000287">
    <property type="term" value="F:magnesium ion binding"/>
    <property type="evidence" value="ECO:0007669"/>
    <property type="project" value="InterPro"/>
</dbReference>
<evidence type="ECO:0000256" key="4">
    <source>
        <dbReference type="ARBA" id="ARBA00022723"/>
    </source>
</evidence>
<comment type="catalytic activity">
    <reaction evidence="1">
        <text>a ribonucleoside 5'-phosphate + H2O = a ribonucleoside + phosphate</text>
        <dbReference type="Rhea" id="RHEA:12484"/>
        <dbReference type="ChEBI" id="CHEBI:15377"/>
        <dbReference type="ChEBI" id="CHEBI:18254"/>
        <dbReference type="ChEBI" id="CHEBI:43474"/>
        <dbReference type="ChEBI" id="CHEBI:58043"/>
        <dbReference type="EC" id="3.1.3.5"/>
    </reaction>
</comment>
<dbReference type="PANTHER" id="PTHR13045">
    <property type="entry name" value="5'-NUCLEOTIDASE"/>
    <property type="match status" value="1"/>
</dbReference>
<evidence type="ECO:0000256" key="6">
    <source>
        <dbReference type="ARBA" id="ARBA00022801"/>
    </source>
</evidence>
<dbReference type="Gene3D" id="3.40.50.1000">
    <property type="entry name" value="HAD superfamily/HAD-like"/>
    <property type="match status" value="1"/>
</dbReference>
<evidence type="ECO:0000256" key="1">
    <source>
        <dbReference type="ARBA" id="ARBA00000815"/>
    </source>
</evidence>
<accession>A0A4U5M957</accession>
<dbReference type="EMBL" id="AZBU02000009">
    <property type="protein sequence ID" value="TKR65529.1"/>
    <property type="molecule type" value="Genomic_DNA"/>
</dbReference>
<keyword evidence="4" id="KW-0479">Metal-binding</keyword>
<sequence length="288" mass="32958">MESIFTNPGVRISDGLNVKDKLERLIADGKDNLVVISDFDYTMTKYKNPNGTHYGNTHLIFDHAFEKQDKEAYLEIEAFNKKYTSIEHSPYLTHEEKIPQMVTWFKKVHQNVIDQKLSRERVERIVMESTIKIRENVDTFLNLLDDSNIPLILFSAGNATVIEILFEKTLHEKSLKNAHIVSNRLSFNENGICDKFADPFIHCYSKNGFSLPPSDPYFHEYGTKQNVVVIGDSIGDLHMHEGLDRSGVLLKVGFYNNNLEDKKLFKKYLDGYDIVILGDGPFDACGNS</sequence>
<keyword evidence="6" id="KW-0378">Hydrolase</keyword>
<evidence type="ECO:0000256" key="3">
    <source>
        <dbReference type="ARBA" id="ARBA00012643"/>
    </source>
</evidence>